<sequence length="409" mass="46261">MGRIQKIKAFLNLDDTKVEIGTMVENQSKIYFKYHPDFISSGLEISPFKMKLSNEILTPKEAHLEGLFGVFSDSIPDGWGRLLLDRKLLSMGINLNEIGPLDRLTYIDRNSAGAISYEPEYENSYTNFNTVDLDLISNEIETVLNGTSEDVIEELFLLGGSSGGARPKVLIGFNPNTQELLYGKSELPEGYEHWIIKFPSSNDLTDIAVIEYTYNQMAQMAGIEVNEFRLFQSKKGQYFFGSKRFDRIQNKKLHLHSAAGLLHDNFRMSTLDYGHLMDCAFTLEKDFNAFNRILQLATFNVLAHNRDDHSKNFSFLMDKKGKWKLAPAYDLTFSNSSYGFHSTTVAGESKNPTLKHLTTLAKHFGVKNPNSIFEKVQEAISQFNILAKNNEISKDSIKLISGNLNSLKS</sequence>
<evidence type="ECO:0000256" key="2">
    <source>
        <dbReference type="ARBA" id="ARBA00022679"/>
    </source>
</evidence>
<evidence type="ECO:0000313" key="7">
    <source>
        <dbReference type="Proteomes" id="UP001574170"/>
    </source>
</evidence>
<evidence type="ECO:0000256" key="1">
    <source>
        <dbReference type="ARBA" id="ARBA00010164"/>
    </source>
</evidence>
<comment type="caution">
    <text evidence="6">The sequence shown here is derived from an EMBL/GenBank/DDBJ whole genome shotgun (WGS) entry which is preliminary data.</text>
</comment>
<dbReference type="PANTHER" id="PTHR37419:SF8">
    <property type="entry name" value="TOXIN YJJJ"/>
    <property type="match status" value="1"/>
</dbReference>
<evidence type="ECO:0000256" key="3">
    <source>
        <dbReference type="ARBA" id="ARBA00022777"/>
    </source>
</evidence>
<organism evidence="6 7">
    <name type="scientific">Flavobacterium magnesitis</name>
    <dbReference type="NCBI Taxonomy" id="3138077"/>
    <lineage>
        <taxon>Bacteria</taxon>
        <taxon>Pseudomonadati</taxon>
        <taxon>Bacteroidota</taxon>
        <taxon>Flavobacteriia</taxon>
        <taxon>Flavobacteriales</taxon>
        <taxon>Flavobacteriaceae</taxon>
        <taxon>Flavobacterium</taxon>
    </lineage>
</organism>
<proteinExistence type="inferred from homology"/>
<keyword evidence="7" id="KW-1185">Reference proteome</keyword>
<dbReference type="PANTHER" id="PTHR37419">
    <property type="entry name" value="SERINE/THREONINE-PROTEIN KINASE TOXIN HIPA"/>
    <property type="match status" value="1"/>
</dbReference>
<accession>A0ABV4TJR1</accession>
<evidence type="ECO:0000313" key="6">
    <source>
        <dbReference type="EMBL" id="MFA9193571.1"/>
    </source>
</evidence>
<dbReference type="InterPro" id="IPR052028">
    <property type="entry name" value="HipA_Ser/Thr_kinase"/>
</dbReference>
<keyword evidence="2" id="KW-0808">Transferase</keyword>
<keyword evidence="3" id="KW-0418">Kinase</keyword>
<dbReference type="Proteomes" id="UP001574170">
    <property type="component" value="Unassembled WGS sequence"/>
</dbReference>
<dbReference type="EMBL" id="JBCFQK010000004">
    <property type="protein sequence ID" value="MFA9193571.1"/>
    <property type="molecule type" value="Genomic_DNA"/>
</dbReference>
<feature type="domain" description="HipA-like C-terminal" evidence="4">
    <location>
        <begin position="161"/>
        <end position="380"/>
    </location>
</feature>
<reference evidence="6 7" key="1">
    <citation type="submission" date="2024-04" db="EMBL/GenBank/DDBJ databases">
        <title>New Clade of Flavobacterium.</title>
        <authorList>
            <person name="Matos L."/>
            <person name="Proenca D.N."/>
            <person name="Fransisco R.M."/>
            <person name="Chung A.P."/>
            <person name="Maccario L."/>
            <person name="Sorensen S.J."/>
            <person name="Morais P.V."/>
        </authorList>
    </citation>
    <scope>NUCLEOTIDE SEQUENCE [LARGE SCALE GENOMIC DNA]</scope>
    <source>
        <strain evidence="6 7">FBOR7N2.3</strain>
    </source>
</reference>
<dbReference type="Pfam" id="PF07804">
    <property type="entry name" value="HipA_C"/>
    <property type="match status" value="1"/>
</dbReference>
<gene>
    <name evidence="6" type="ORF">AAGV33_04070</name>
</gene>
<evidence type="ECO:0000259" key="5">
    <source>
        <dbReference type="Pfam" id="PF13657"/>
    </source>
</evidence>
<protein>
    <submittedName>
        <fullName evidence="6">Type II toxin-antitoxin system HipA family toxin</fullName>
    </submittedName>
</protein>
<dbReference type="Pfam" id="PF13657">
    <property type="entry name" value="Couple_hipA"/>
    <property type="match status" value="1"/>
</dbReference>
<dbReference type="InterPro" id="IPR012893">
    <property type="entry name" value="HipA-like_C"/>
</dbReference>
<dbReference type="Gene3D" id="1.10.1070.20">
    <property type="match status" value="1"/>
</dbReference>
<dbReference type="RefSeq" id="WP_373390676.1">
    <property type="nucleotide sequence ID" value="NZ_JBCFQJ010000002.1"/>
</dbReference>
<dbReference type="InterPro" id="IPR017508">
    <property type="entry name" value="HipA_N1"/>
</dbReference>
<comment type="similarity">
    <text evidence="1">Belongs to the HipA Ser/Thr kinase family.</text>
</comment>
<feature type="domain" description="HipA N-terminal subdomain 1" evidence="5">
    <location>
        <begin position="18"/>
        <end position="117"/>
    </location>
</feature>
<name>A0ABV4TJR1_9FLAO</name>
<evidence type="ECO:0000259" key="4">
    <source>
        <dbReference type="Pfam" id="PF07804"/>
    </source>
</evidence>